<feature type="chain" id="PRO_5023079514" evidence="1">
    <location>
        <begin position="19"/>
        <end position="64"/>
    </location>
</feature>
<keyword evidence="3" id="KW-1185">Reference proteome</keyword>
<protein>
    <submittedName>
        <fullName evidence="2">Uncharacterized protein</fullName>
    </submittedName>
</protein>
<evidence type="ECO:0000313" key="2">
    <source>
        <dbReference type="EMBL" id="MPC99463.1"/>
    </source>
</evidence>
<reference evidence="2 3" key="1">
    <citation type="submission" date="2019-05" db="EMBL/GenBank/DDBJ databases">
        <title>Another draft genome of Portunus trituberculatus and its Hox gene families provides insights of decapod evolution.</title>
        <authorList>
            <person name="Jeong J.-H."/>
            <person name="Song I."/>
            <person name="Kim S."/>
            <person name="Choi T."/>
            <person name="Kim D."/>
            <person name="Ryu S."/>
            <person name="Kim W."/>
        </authorList>
    </citation>
    <scope>NUCLEOTIDE SEQUENCE [LARGE SCALE GENOMIC DNA]</scope>
    <source>
        <tissue evidence="2">Muscle</tissue>
    </source>
</reference>
<accession>A0A5B7JYD3</accession>
<organism evidence="2 3">
    <name type="scientific">Portunus trituberculatus</name>
    <name type="common">Swimming crab</name>
    <name type="synonym">Neptunus trituberculatus</name>
    <dbReference type="NCBI Taxonomy" id="210409"/>
    <lineage>
        <taxon>Eukaryota</taxon>
        <taxon>Metazoa</taxon>
        <taxon>Ecdysozoa</taxon>
        <taxon>Arthropoda</taxon>
        <taxon>Crustacea</taxon>
        <taxon>Multicrustacea</taxon>
        <taxon>Malacostraca</taxon>
        <taxon>Eumalacostraca</taxon>
        <taxon>Eucarida</taxon>
        <taxon>Decapoda</taxon>
        <taxon>Pleocyemata</taxon>
        <taxon>Brachyura</taxon>
        <taxon>Eubrachyura</taxon>
        <taxon>Portunoidea</taxon>
        <taxon>Portunidae</taxon>
        <taxon>Portuninae</taxon>
        <taxon>Portunus</taxon>
    </lineage>
</organism>
<sequence length="64" mass="6590">MQVMVVVAAVVIAQISSARSLGRGYQRASQTLSASGQHVLALYPSQGAWLRVGASGARCTDAEG</sequence>
<name>A0A5B7JYD3_PORTR</name>
<feature type="signal peptide" evidence="1">
    <location>
        <begin position="1"/>
        <end position="18"/>
    </location>
</feature>
<evidence type="ECO:0000256" key="1">
    <source>
        <dbReference type="SAM" id="SignalP"/>
    </source>
</evidence>
<dbReference type="EMBL" id="VSRR010118476">
    <property type="protein sequence ID" value="MPC99463.1"/>
    <property type="molecule type" value="Genomic_DNA"/>
</dbReference>
<evidence type="ECO:0000313" key="3">
    <source>
        <dbReference type="Proteomes" id="UP000324222"/>
    </source>
</evidence>
<dbReference type="AlphaFoldDB" id="A0A5B7JYD3"/>
<gene>
    <name evidence="2" type="ORF">E2C01_094877</name>
</gene>
<proteinExistence type="predicted"/>
<dbReference type="Proteomes" id="UP000324222">
    <property type="component" value="Unassembled WGS sequence"/>
</dbReference>
<comment type="caution">
    <text evidence="2">The sequence shown here is derived from an EMBL/GenBank/DDBJ whole genome shotgun (WGS) entry which is preliminary data.</text>
</comment>
<keyword evidence="1" id="KW-0732">Signal</keyword>